<dbReference type="PROSITE" id="PS00028">
    <property type="entry name" value="ZINC_FINGER_C2H2_1"/>
    <property type="match status" value="1"/>
</dbReference>
<evidence type="ECO:0000259" key="3">
    <source>
        <dbReference type="PROSITE" id="PS50157"/>
    </source>
</evidence>
<dbReference type="EMBL" id="AMZH03003701">
    <property type="protein sequence ID" value="RRT71462.1"/>
    <property type="molecule type" value="Genomic_DNA"/>
</dbReference>
<name>A0A427A5E7_ENSVE</name>
<accession>A0A427A5E7</accession>
<dbReference type="PROSITE" id="PS50157">
    <property type="entry name" value="ZINC_FINGER_C2H2_2"/>
    <property type="match status" value="1"/>
</dbReference>
<proteinExistence type="predicted"/>
<keyword evidence="1" id="KW-0863">Zinc-finger</keyword>
<evidence type="ECO:0000256" key="1">
    <source>
        <dbReference type="PROSITE-ProRule" id="PRU00042"/>
    </source>
</evidence>
<dbReference type="InterPro" id="IPR036236">
    <property type="entry name" value="Znf_C2H2_sf"/>
</dbReference>
<evidence type="ECO:0000256" key="2">
    <source>
        <dbReference type="SAM" id="MobiDB-lite"/>
    </source>
</evidence>
<feature type="region of interest" description="Disordered" evidence="2">
    <location>
        <begin position="65"/>
        <end position="89"/>
    </location>
</feature>
<dbReference type="GO" id="GO:0008270">
    <property type="term" value="F:zinc ion binding"/>
    <property type="evidence" value="ECO:0007669"/>
    <property type="project" value="UniProtKB-KW"/>
</dbReference>
<organism evidence="4 5">
    <name type="scientific">Ensete ventricosum</name>
    <name type="common">Abyssinian banana</name>
    <name type="synonym">Musa ensete</name>
    <dbReference type="NCBI Taxonomy" id="4639"/>
    <lineage>
        <taxon>Eukaryota</taxon>
        <taxon>Viridiplantae</taxon>
        <taxon>Streptophyta</taxon>
        <taxon>Embryophyta</taxon>
        <taxon>Tracheophyta</taxon>
        <taxon>Spermatophyta</taxon>
        <taxon>Magnoliopsida</taxon>
        <taxon>Liliopsida</taxon>
        <taxon>Zingiberales</taxon>
        <taxon>Musaceae</taxon>
        <taxon>Ensete</taxon>
    </lineage>
</organism>
<dbReference type="InterPro" id="IPR013087">
    <property type="entry name" value="Znf_C2H2_type"/>
</dbReference>
<protein>
    <recommendedName>
        <fullName evidence="3">C2H2-type domain-containing protein</fullName>
    </recommendedName>
</protein>
<sequence length="168" mass="18792">MNGGGGSSSLGCSDGTTQGFRQEPTFMPNTCRLCRRTFATPESLRVHITIHRQEMEMLRFQHEALTARQQTSHDSSKQTPRDHHGDRGIDMIPLAPNHAFWEPYRKAGQLPPVIDFMGVGNPMASEKPSLQLPQELHHQDDSFEDTISDPLMSSLRGEEEGDEGHSEP</sequence>
<feature type="compositionally biased region" description="Basic and acidic residues" evidence="2">
    <location>
        <begin position="74"/>
        <end position="89"/>
    </location>
</feature>
<dbReference type="Proteomes" id="UP000287651">
    <property type="component" value="Unassembled WGS sequence"/>
</dbReference>
<keyword evidence="1" id="KW-0479">Metal-binding</keyword>
<comment type="caution">
    <text evidence="4">The sequence shown here is derived from an EMBL/GenBank/DDBJ whole genome shotgun (WGS) entry which is preliminary data.</text>
</comment>
<feature type="region of interest" description="Disordered" evidence="2">
    <location>
        <begin position="125"/>
        <end position="168"/>
    </location>
</feature>
<dbReference type="AlphaFoldDB" id="A0A427A5E7"/>
<evidence type="ECO:0000313" key="4">
    <source>
        <dbReference type="EMBL" id="RRT71462.1"/>
    </source>
</evidence>
<reference evidence="4 5" key="1">
    <citation type="journal article" date="2014" name="Agronomy (Basel)">
        <title>A Draft Genome Sequence for Ensete ventricosum, the Drought-Tolerant Tree Against Hunger.</title>
        <authorList>
            <person name="Harrison J."/>
            <person name="Moore K.A."/>
            <person name="Paszkiewicz K."/>
            <person name="Jones T."/>
            <person name="Grant M."/>
            <person name="Ambacheew D."/>
            <person name="Muzemil S."/>
            <person name="Studholme D.J."/>
        </authorList>
    </citation>
    <scope>NUCLEOTIDE SEQUENCE [LARGE SCALE GENOMIC DNA]</scope>
</reference>
<dbReference type="SUPFAM" id="SSF57667">
    <property type="entry name" value="beta-beta-alpha zinc fingers"/>
    <property type="match status" value="1"/>
</dbReference>
<feature type="domain" description="C2H2-type" evidence="3">
    <location>
        <begin position="29"/>
        <end position="56"/>
    </location>
</feature>
<evidence type="ECO:0000313" key="5">
    <source>
        <dbReference type="Proteomes" id="UP000287651"/>
    </source>
</evidence>
<keyword evidence="1" id="KW-0862">Zinc</keyword>
<feature type="region of interest" description="Disordered" evidence="2">
    <location>
        <begin position="1"/>
        <end position="25"/>
    </location>
</feature>
<gene>
    <name evidence="4" type="ORF">B296_00022678</name>
</gene>